<sequence>MYVKGKPMPALPGLLRPPIRRFSALQDIPRSNLSITQSAGAKLCMPYLHSTCRHEEPEKRRPENKKKQKMSGCRWKALNPREERCVICPLTSSQQGPLNVN</sequence>
<evidence type="ECO:0000256" key="1">
    <source>
        <dbReference type="SAM" id="MobiDB-lite"/>
    </source>
</evidence>
<keyword evidence="3" id="KW-1185">Reference proteome</keyword>
<dbReference type="GeneID" id="37158438"/>
<dbReference type="Proteomes" id="UP000249526">
    <property type="component" value="Unassembled WGS sequence"/>
</dbReference>
<proteinExistence type="predicted"/>
<accession>A0A8G1R6J0</accession>
<dbReference type="EMBL" id="KZ825059">
    <property type="protein sequence ID" value="RAH59174.1"/>
    <property type="molecule type" value="Genomic_DNA"/>
</dbReference>
<evidence type="ECO:0000313" key="3">
    <source>
        <dbReference type="Proteomes" id="UP000249526"/>
    </source>
</evidence>
<reference evidence="2 3" key="1">
    <citation type="submission" date="2018-02" db="EMBL/GenBank/DDBJ databases">
        <title>The genomes of Aspergillus section Nigri reveals drivers in fungal speciation.</title>
        <authorList>
            <consortium name="DOE Joint Genome Institute"/>
            <person name="Vesth T.C."/>
            <person name="Nybo J."/>
            <person name="Theobald S."/>
            <person name="Brandl J."/>
            <person name="Frisvad J.C."/>
            <person name="Nielsen K.F."/>
            <person name="Lyhne E.K."/>
            <person name="Kogle M.E."/>
            <person name="Kuo A."/>
            <person name="Riley R."/>
            <person name="Clum A."/>
            <person name="Nolan M."/>
            <person name="Lipzen A."/>
            <person name="Salamov A."/>
            <person name="Henrissat B."/>
            <person name="Wiebenga A."/>
            <person name="De vries R.P."/>
            <person name="Grigoriev I.V."/>
            <person name="Mortensen U.H."/>
            <person name="Andersen M.R."/>
            <person name="Baker S.E."/>
        </authorList>
    </citation>
    <scope>NUCLEOTIDE SEQUENCE [LARGE SCALE GENOMIC DNA]</scope>
    <source>
        <strain evidence="2 3">CBS 112811</strain>
    </source>
</reference>
<feature type="region of interest" description="Disordered" evidence="1">
    <location>
        <begin position="54"/>
        <end position="73"/>
    </location>
</feature>
<name>A0A8G1R6J0_9EURO</name>
<gene>
    <name evidence="2" type="ORF">BO85DRAFT_262690</name>
</gene>
<organism evidence="2 3">
    <name type="scientific">Aspergillus piperis CBS 112811</name>
    <dbReference type="NCBI Taxonomy" id="1448313"/>
    <lineage>
        <taxon>Eukaryota</taxon>
        <taxon>Fungi</taxon>
        <taxon>Dikarya</taxon>
        <taxon>Ascomycota</taxon>
        <taxon>Pezizomycotina</taxon>
        <taxon>Eurotiomycetes</taxon>
        <taxon>Eurotiomycetidae</taxon>
        <taxon>Eurotiales</taxon>
        <taxon>Aspergillaceae</taxon>
        <taxon>Aspergillus</taxon>
        <taxon>Aspergillus subgen. Circumdati</taxon>
    </lineage>
</organism>
<evidence type="ECO:0000313" key="2">
    <source>
        <dbReference type="EMBL" id="RAH59174.1"/>
    </source>
</evidence>
<dbReference type="AlphaFoldDB" id="A0A8G1R6J0"/>
<protein>
    <submittedName>
        <fullName evidence="2">Uncharacterized protein</fullName>
    </submittedName>
</protein>
<dbReference type="RefSeq" id="XP_025517096.1">
    <property type="nucleotide sequence ID" value="XM_025655036.1"/>
</dbReference>